<evidence type="ECO:0000313" key="2">
    <source>
        <dbReference type="Proteomes" id="UP000194873"/>
    </source>
</evidence>
<proteinExistence type="predicted"/>
<sequence length="75" mass="7955">MLATELRMVRVAVTESIFGKVATQREEHQTATMVAEVGVSCQAVPADANAGGQRKGKLASLLWEASTSPCPQLLN</sequence>
<dbReference type="EMBL" id="MTSE01000012">
    <property type="protein sequence ID" value="OUJ72172.1"/>
    <property type="molecule type" value="Genomic_DNA"/>
</dbReference>
<reference evidence="1 2" key="1">
    <citation type="submission" date="2017-01" db="EMBL/GenBank/DDBJ databases">
        <title>A new Hymenobacter.</title>
        <authorList>
            <person name="Liang Y."/>
            <person name="Feng F."/>
        </authorList>
    </citation>
    <scope>NUCLEOTIDE SEQUENCE [LARGE SCALE GENOMIC DNA]</scope>
    <source>
        <strain evidence="1">MIMBbqt21</strain>
    </source>
</reference>
<dbReference type="Proteomes" id="UP000194873">
    <property type="component" value="Unassembled WGS sequence"/>
</dbReference>
<accession>A0A243WB10</accession>
<evidence type="ECO:0000313" key="1">
    <source>
        <dbReference type="EMBL" id="OUJ72172.1"/>
    </source>
</evidence>
<protein>
    <submittedName>
        <fullName evidence="1">Uncharacterized protein</fullName>
    </submittedName>
</protein>
<keyword evidence="2" id="KW-1185">Reference proteome</keyword>
<dbReference type="AlphaFoldDB" id="A0A243WB10"/>
<organism evidence="1 2">
    <name type="scientific">Hymenobacter crusticola</name>
    <dbReference type="NCBI Taxonomy" id="1770526"/>
    <lineage>
        <taxon>Bacteria</taxon>
        <taxon>Pseudomonadati</taxon>
        <taxon>Bacteroidota</taxon>
        <taxon>Cytophagia</taxon>
        <taxon>Cytophagales</taxon>
        <taxon>Hymenobacteraceae</taxon>
        <taxon>Hymenobacter</taxon>
    </lineage>
</organism>
<comment type="caution">
    <text evidence="1">The sequence shown here is derived from an EMBL/GenBank/DDBJ whole genome shotgun (WGS) entry which is preliminary data.</text>
</comment>
<gene>
    <name evidence="1" type="ORF">BXP70_19480</name>
</gene>
<name>A0A243WB10_9BACT</name>